<dbReference type="Gene3D" id="3.30.1490.20">
    <property type="entry name" value="ATP-grasp fold, A domain"/>
    <property type="match status" value="1"/>
</dbReference>
<dbReference type="Proteomes" id="UP001165430">
    <property type="component" value="Unassembled WGS sequence"/>
</dbReference>
<evidence type="ECO:0000313" key="2">
    <source>
        <dbReference type="Proteomes" id="UP001165430"/>
    </source>
</evidence>
<comment type="caution">
    <text evidence="1">The sequence shown here is derived from an EMBL/GenBank/DDBJ whole genome shotgun (WGS) entry which is preliminary data.</text>
</comment>
<evidence type="ECO:0008006" key="3">
    <source>
        <dbReference type="Google" id="ProtNLM"/>
    </source>
</evidence>
<dbReference type="PANTHER" id="PTHR21621">
    <property type="entry name" value="RIBOSOMAL PROTEIN S6 MODIFICATION PROTEIN"/>
    <property type="match status" value="1"/>
</dbReference>
<accession>A0ABS9V6L1</accession>
<evidence type="ECO:0000313" key="1">
    <source>
        <dbReference type="EMBL" id="MCH7412049.1"/>
    </source>
</evidence>
<proteinExistence type="predicted"/>
<protein>
    <recommendedName>
        <fullName evidence="3">RimK-like ATP-grasp domain-containing protein</fullName>
    </recommendedName>
</protein>
<dbReference type="EMBL" id="JAKZGO010000001">
    <property type="protein sequence ID" value="MCH7412049.1"/>
    <property type="molecule type" value="Genomic_DNA"/>
</dbReference>
<name>A0ABS9V6L1_9BACT</name>
<dbReference type="InterPro" id="IPR013815">
    <property type="entry name" value="ATP_grasp_subdomain_1"/>
</dbReference>
<gene>
    <name evidence="1" type="ORF">MM213_01025</name>
</gene>
<dbReference type="RefSeq" id="WP_241409439.1">
    <property type="nucleotide sequence ID" value="NZ_JAKZGO010000001.1"/>
</dbReference>
<dbReference type="SUPFAM" id="SSF56059">
    <property type="entry name" value="Glutathione synthetase ATP-binding domain-like"/>
    <property type="match status" value="1"/>
</dbReference>
<keyword evidence="2" id="KW-1185">Reference proteome</keyword>
<organism evidence="1 2">
    <name type="scientific">Belliella alkalica</name>
    <dbReference type="NCBI Taxonomy" id="1730871"/>
    <lineage>
        <taxon>Bacteria</taxon>
        <taxon>Pseudomonadati</taxon>
        <taxon>Bacteroidota</taxon>
        <taxon>Cytophagia</taxon>
        <taxon>Cytophagales</taxon>
        <taxon>Cyclobacteriaceae</taxon>
        <taxon>Belliella</taxon>
    </lineage>
</organism>
<dbReference type="PANTHER" id="PTHR21621:SF0">
    <property type="entry name" value="BETA-CITRYLGLUTAMATE SYNTHASE B-RELATED"/>
    <property type="match status" value="1"/>
</dbReference>
<reference evidence="1" key="1">
    <citation type="submission" date="2022-03" db="EMBL/GenBank/DDBJ databases">
        <title>De novo assembled genomes of Belliella spp. (Cyclobacteriaceae) strains.</title>
        <authorList>
            <person name="Szabo A."/>
            <person name="Korponai K."/>
            <person name="Felfoldi T."/>
        </authorList>
    </citation>
    <scope>NUCLEOTIDE SEQUENCE</scope>
    <source>
        <strain evidence="1">DSM 111903</strain>
    </source>
</reference>
<sequence length="341" mass="39069">MIKLAIHNSKRGFHLAWIAYCEANCIPYKLVNCLSDDLIQQLQDCHALLWHHSHMLPNDLIAAKPILAALTQASFPIFPNLNTTWHFDDKLGQKYLLEVLGLPFVNTYLFYDASSAKAWAKKQPYPLVNKLRTGSGSKNVKLIQNYRTAKQIINKAFGKGFSNYNPIGSLKERIYQFKQGRVSWVTVLKGLLRFLYFPAYARILGREKGYVLFQEFIPNNPSDIRIIVIGERAFGITRWVRDHDFRASGSGDFSIDPNLIPLSCVQDAFEAYDKIKGQCIAFDFVMDGDLPKIIEISFGFDPKAFRPCPGYWQKDLSWVATHFIPEHWMVDDLIKQINASK</sequence>